<organism evidence="1">
    <name type="scientific">marine metagenome</name>
    <dbReference type="NCBI Taxonomy" id="408172"/>
    <lineage>
        <taxon>unclassified sequences</taxon>
        <taxon>metagenomes</taxon>
        <taxon>ecological metagenomes</taxon>
    </lineage>
</organism>
<sequence>MIKYCFSLQNTLTEIKLSPAVFSIILYR</sequence>
<name>A0A381WZ44_9ZZZZ</name>
<dbReference type="EMBL" id="UINC01013289">
    <property type="protein sequence ID" value="SVA57531.1"/>
    <property type="molecule type" value="Genomic_DNA"/>
</dbReference>
<evidence type="ECO:0000313" key="1">
    <source>
        <dbReference type="EMBL" id="SVA57531.1"/>
    </source>
</evidence>
<feature type="non-terminal residue" evidence="1">
    <location>
        <position position="28"/>
    </location>
</feature>
<dbReference type="AlphaFoldDB" id="A0A381WZ44"/>
<accession>A0A381WZ44</accession>
<protein>
    <submittedName>
        <fullName evidence="1">Uncharacterized protein</fullName>
    </submittedName>
</protein>
<proteinExistence type="predicted"/>
<gene>
    <name evidence="1" type="ORF">METZ01_LOCUS110385</name>
</gene>
<reference evidence="1" key="1">
    <citation type="submission" date="2018-05" db="EMBL/GenBank/DDBJ databases">
        <authorList>
            <person name="Lanie J.A."/>
            <person name="Ng W.-L."/>
            <person name="Kazmierczak K.M."/>
            <person name="Andrzejewski T.M."/>
            <person name="Davidsen T.M."/>
            <person name="Wayne K.J."/>
            <person name="Tettelin H."/>
            <person name="Glass J.I."/>
            <person name="Rusch D."/>
            <person name="Podicherti R."/>
            <person name="Tsui H.-C.T."/>
            <person name="Winkler M.E."/>
        </authorList>
    </citation>
    <scope>NUCLEOTIDE SEQUENCE</scope>
</reference>